<dbReference type="InterPro" id="IPR038570">
    <property type="entry name" value="HicA_sf"/>
</dbReference>
<gene>
    <name evidence="8" type="ORF">DI551_10420</name>
</gene>
<keyword evidence="6" id="KW-0694">RNA-binding</keyword>
<comment type="caution">
    <text evidence="8">The sequence shown here is derived from an EMBL/GenBank/DDBJ whole genome shotgun (WGS) entry which is preliminary data.</text>
</comment>
<accession>A0A2W5MSM0</accession>
<dbReference type="EMBL" id="QFQB01000100">
    <property type="protein sequence ID" value="PZQ44291.1"/>
    <property type="molecule type" value="Genomic_DNA"/>
</dbReference>
<proteinExistence type="inferred from homology"/>
<keyword evidence="7" id="KW-0346">Stress response</keyword>
<keyword evidence="4" id="KW-0255">Endonuclease</keyword>
<dbReference type="InterPro" id="IPR012933">
    <property type="entry name" value="HicA_mRNA_interferase"/>
</dbReference>
<evidence type="ECO:0000256" key="4">
    <source>
        <dbReference type="ARBA" id="ARBA00022759"/>
    </source>
</evidence>
<organism evidence="8 9">
    <name type="scientific">Micavibrio aeruginosavorus</name>
    <dbReference type="NCBI Taxonomy" id="349221"/>
    <lineage>
        <taxon>Bacteria</taxon>
        <taxon>Pseudomonadati</taxon>
        <taxon>Bdellovibrionota</taxon>
        <taxon>Bdellovibrionia</taxon>
        <taxon>Bdellovibrionales</taxon>
        <taxon>Pseudobdellovibrionaceae</taxon>
        <taxon>Micavibrio</taxon>
    </lineage>
</organism>
<protein>
    <submittedName>
        <fullName evidence="8">Type II toxin-antitoxin system HicA family toxin</fullName>
    </submittedName>
</protein>
<evidence type="ECO:0000256" key="2">
    <source>
        <dbReference type="ARBA" id="ARBA00022649"/>
    </source>
</evidence>
<dbReference type="SUPFAM" id="SSF54786">
    <property type="entry name" value="YcfA/nrd intein domain"/>
    <property type="match status" value="1"/>
</dbReference>
<evidence type="ECO:0000313" key="9">
    <source>
        <dbReference type="Proteomes" id="UP000249417"/>
    </source>
</evidence>
<dbReference type="AlphaFoldDB" id="A0A2W5MSM0"/>
<name>A0A2W5MSM0_9BACT</name>
<dbReference type="Pfam" id="PF07927">
    <property type="entry name" value="HicA_toxin"/>
    <property type="match status" value="1"/>
</dbReference>
<dbReference type="Proteomes" id="UP000249417">
    <property type="component" value="Unassembled WGS sequence"/>
</dbReference>
<dbReference type="GO" id="GO:0004519">
    <property type="term" value="F:endonuclease activity"/>
    <property type="evidence" value="ECO:0007669"/>
    <property type="project" value="UniProtKB-KW"/>
</dbReference>
<keyword evidence="2" id="KW-1277">Toxin-antitoxin system</keyword>
<evidence type="ECO:0000256" key="6">
    <source>
        <dbReference type="ARBA" id="ARBA00022884"/>
    </source>
</evidence>
<keyword evidence="5" id="KW-0378">Hydrolase</keyword>
<dbReference type="Gene3D" id="3.30.920.30">
    <property type="entry name" value="Hypothetical protein"/>
    <property type="match status" value="1"/>
</dbReference>
<comment type="similarity">
    <text evidence="1">Belongs to the HicA mRNA interferase family.</text>
</comment>
<sequence length="63" mass="7123">MSLYRDTIRILKDNGCYIKKGGKGSHERWYCPNTNITVTVPGNLKSRHTANEIFKQAGIDAKI</sequence>
<evidence type="ECO:0000256" key="1">
    <source>
        <dbReference type="ARBA" id="ARBA00006620"/>
    </source>
</evidence>
<evidence type="ECO:0000313" key="8">
    <source>
        <dbReference type="EMBL" id="PZQ44291.1"/>
    </source>
</evidence>
<evidence type="ECO:0000256" key="3">
    <source>
        <dbReference type="ARBA" id="ARBA00022722"/>
    </source>
</evidence>
<evidence type="ECO:0000256" key="5">
    <source>
        <dbReference type="ARBA" id="ARBA00022801"/>
    </source>
</evidence>
<reference evidence="8 9" key="1">
    <citation type="submission" date="2017-08" db="EMBL/GenBank/DDBJ databases">
        <title>Infants hospitalized years apart are colonized by the same room-sourced microbial strains.</title>
        <authorList>
            <person name="Brooks B."/>
            <person name="Olm M.R."/>
            <person name="Firek B.A."/>
            <person name="Baker R."/>
            <person name="Thomas B.C."/>
            <person name="Morowitz M.J."/>
            <person name="Banfield J.F."/>
        </authorList>
    </citation>
    <scope>NUCLEOTIDE SEQUENCE [LARGE SCALE GENOMIC DNA]</scope>
    <source>
        <strain evidence="8">S2_005_002_R2_29</strain>
    </source>
</reference>
<evidence type="ECO:0000256" key="7">
    <source>
        <dbReference type="ARBA" id="ARBA00023016"/>
    </source>
</evidence>
<dbReference type="GO" id="GO:0003729">
    <property type="term" value="F:mRNA binding"/>
    <property type="evidence" value="ECO:0007669"/>
    <property type="project" value="InterPro"/>
</dbReference>
<dbReference type="GO" id="GO:0016787">
    <property type="term" value="F:hydrolase activity"/>
    <property type="evidence" value="ECO:0007669"/>
    <property type="project" value="UniProtKB-KW"/>
</dbReference>
<keyword evidence="3" id="KW-0540">Nuclease</keyword>